<gene>
    <name evidence="2" type="ORF">ACFSCX_22815</name>
</gene>
<dbReference type="RefSeq" id="WP_377930548.1">
    <property type="nucleotide sequence ID" value="NZ_JBHUEM010000054.1"/>
</dbReference>
<accession>A0ABW4LY15</accession>
<evidence type="ECO:0000313" key="2">
    <source>
        <dbReference type="EMBL" id="MFD1739317.1"/>
    </source>
</evidence>
<dbReference type="Gene3D" id="3.30.450.40">
    <property type="match status" value="2"/>
</dbReference>
<dbReference type="InterPro" id="IPR029016">
    <property type="entry name" value="GAF-like_dom_sf"/>
</dbReference>
<reference evidence="3" key="1">
    <citation type="journal article" date="2019" name="Int. J. Syst. Evol. Microbiol.">
        <title>The Global Catalogue of Microorganisms (GCM) 10K type strain sequencing project: providing services to taxonomists for standard genome sequencing and annotation.</title>
        <authorList>
            <consortium name="The Broad Institute Genomics Platform"/>
            <consortium name="The Broad Institute Genome Sequencing Center for Infectious Disease"/>
            <person name="Wu L."/>
            <person name="Ma J."/>
        </authorList>
    </citation>
    <scope>NUCLEOTIDE SEQUENCE [LARGE SCALE GENOMIC DNA]</scope>
    <source>
        <strain evidence="3">CCUG 49339</strain>
    </source>
</reference>
<dbReference type="PROSITE" id="PS50887">
    <property type="entry name" value="GGDEF"/>
    <property type="match status" value="1"/>
</dbReference>
<dbReference type="PANTHER" id="PTHR45138">
    <property type="entry name" value="REGULATORY COMPONENTS OF SENSORY TRANSDUCTION SYSTEM"/>
    <property type="match status" value="1"/>
</dbReference>
<evidence type="ECO:0000313" key="3">
    <source>
        <dbReference type="Proteomes" id="UP001597214"/>
    </source>
</evidence>
<organism evidence="2 3">
    <name type="scientific">Bacillus salitolerans</name>
    <dbReference type="NCBI Taxonomy" id="1437434"/>
    <lineage>
        <taxon>Bacteria</taxon>
        <taxon>Bacillati</taxon>
        <taxon>Bacillota</taxon>
        <taxon>Bacilli</taxon>
        <taxon>Bacillales</taxon>
        <taxon>Bacillaceae</taxon>
        <taxon>Bacillus</taxon>
    </lineage>
</organism>
<dbReference type="InterPro" id="IPR043128">
    <property type="entry name" value="Rev_trsase/Diguanyl_cyclase"/>
</dbReference>
<dbReference type="SUPFAM" id="SSF55073">
    <property type="entry name" value="Nucleotide cyclase"/>
    <property type="match status" value="1"/>
</dbReference>
<dbReference type="InterPro" id="IPR029787">
    <property type="entry name" value="Nucleotide_cyclase"/>
</dbReference>
<dbReference type="Gene3D" id="3.30.70.270">
    <property type="match status" value="1"/>
</dbReference>
<keyword evidence="3" id="KW-1185">Reference proteome</keyword>
<dbReference type="EMBL" id="JBHUEM010000054">
    <property type="protein sequence ID" value="MFD1739317.1"/>
    <property type="molecule type" value="Genomic_DNA"/>
</dbReference>
<dbReference type="Pfam" id="PF00990">
    <property type="entry name" value="GGDEF"/>
    <property type="match status" value="1"/>
</dbReference>
<dbReference type="SUPFAM" id="SSF55781">
    <property type="entry name" value="GAF domain-like"/>
    <property type="match status" value="2"/>
</dbReference>
<keyword evidence="2" id="KW-0808">Transferase</keyword>
<sequence>MERNQMEHQSIKGILFDLLINDDTTTRPKLITSFVKLLQRFFSADIVTLFTHVDLKNQFIPESSTNMHIMTNPGMFVIEQSSPLYNYLVNGKPYKDTCITQHAVYLPIIQEKEISYIVSLQFSSLDELTIEDSSWEFVAEVCGKFLEKSHKLVNLYEDERRYEQLYRVTSKFHSSMKMDDVLNEVIQTLREVYPDFTYYLLLSHDNKNLNNLPIKELQYDDSNLAAAQAYVTGDLQLEDALKDRRSILYAPLKGKQGVYGVLQVMAPNTLLFPKQEINFIMLLANTAGSALENAQLYEQSKRVIVDLQLINETSHQLNSNLRLTEAMTFMSKQIVNSFFADEVGFILFDEKSENKLLPGSTGFFLDDNSKEFVNYLYSKINIENEPIFVGDVSLDPRSFQHEFKSVMAVPMIQSGILRGIAVVLHKEPYYFSFETFKLLQSLIHHSTLAFTNAMLREELEKLVITDHLTKLHSRKYLNEKISKSMETDAYGTFILIDIDNFKQVNDKHGHQVGDEILKQVAKVIIENIREFDVGSRWGGEELAVYLPRVDIEAGIAIAKRLVLKVKEETCPSITISCGVGYWRKGQSDTPITLFKRADEALYDAKENGKDQVSVQPIH</sequence>
<feature type="domain" description="GGDEF" evidence="1">
    <location>
        <begin position="489"/>
        <end position="617"/>
    </location>
</feature>
<protein>
    <submittedName>
        <fullName evidence="2">Diguanylate cyclase</fullName>
        <ecNumber evidence="2">2.7.7.65</ecNumber>
    </submittedName>
</protein>
<dbReference type="Proteomes" id="UP001597214">
    <property type="component" value="Unassembled WGS sequence"/>
</dbReference>
<dbReference type="SMART" id="SM00267">
    <property type="entry name" value="GGDEF"/>
    <property type="match status" value="1"/>
</dbReference>
<keyword evidence="2" id="KW-0548">Nucleotidyltransferase</keyword>
<dbReference type="SMART" id="SM00065">
    <property type="entry name" value="GAF"/>
    <property type="match status" value="2"/>
</dbReference>
<evidence type="ECO:0000259" key="1">
    <source>
        <dbReference type="PROSITE" id="PS50887"/>
    </source>
</evidence>
<proteinExistence type="predicted"/>
<dbReference type="InterPro" id="IPR050469">
    <property type="entry name" value="Diguanylate_Cyclase"/>
</dbReference>
<name>A0ABW4LY15_9BACI</name>
<dbReference type="PANTHER" id="PTHR45138:SF9">
    <property type="entry name" value="DIGUANYLATE CYCLASE DGCM-RELATED"/>
    <property type="match status" value="1"/>
</dbReference>
<dbReference type="InterPro" id="IPR003018">
    <property type="entry name" value="GAF"/>
</dbReference>
<comment type="caution">
    <text evidence="2">The sequence shown here is derived from an EMBL/GenBank/DDBJ whole genome shotgun (WGS) entry which is preliminary data.</text>
</comment>
<dbReference type="CDD" id="cd01949">
    <property type="entry name" value="GGDEF"/>
    <property type="match status" value="1"/>
</dbReference>
<dbReference type="NCBIfam" id="TIGR00254">
    <property type="entry name" value="GGDEF"/>
    <property type="match status" value="1"/>
</dbReference>
<dbReference type="GO" id="GO:0052621">
    <property type="term" value="F:diguanylate cyclase activity"/>
    <property type="evidence" value="ECO:0007669"/>
    <property type="project" value="UniProtKB-EC"/>
</dbReference>
<dbReference type="InterPro" id="IPR000160">
    <property type="entry name" value="GGDEF_dom"/>
</dbReference>
<dbReference type="EC" id="2.7.7.65" evidence="2"/>